<gene>
    <name evidence="20" type="primary">nad5</name>
</gene>
<keyword evidence="14 16" id="KW-0472">Membrane</keyword>
<evidence type="ECO:0000256" key="15">
    <source>
        <dbReference type="ARBA" id="ARBA00049551"/>
    </source>
</evidence>
<evidence type="ECO:0000256" key="9">
    <source>
        <dbReference type="ARBA" id="ARBA00022982"/>
    </source>
</evidence>
<evidence type="ECO:0000256" key="8">
    <source>
        <dbReference type="ARBA" id="ARBA00022967"/>
    </source>
</evidence>
<dbReference type="Pfam" id="PF00361">
    <property type="entry name" value="Proton_antipo_M"/>
    <property type="match status" value="1"/>
</dbReference>
<feature type="transmembrane region" description="Helical" evidence="16">
    <location>
        <begin position="419"/>
        <end position="438"/>
    </location>
</feature>
<keyword evidence="6 16" id="KW-0812">Transmembrane</keyword>
<dbReference type="GO" id="GO:0003954">
    <property type="term" value="F:NADH dehydrogenase activity"/>
    <property type="evidence" value="ECO:0007669"/>
    <property type="project" value="TreeGrafter"/>
</dbReference>
<feature type="transmembrane region" description="Helical" evidence="16">
    <location>
        <begin position="372"/>
        <end position="394"/>
    </location>
</feature>
<dbReference type="InterPro" id="IPR003945">
    <property type="entry name" value="NU5C-like"/>
</dbReference>
<evidence type="ECO:0000256" key="1">
    <source>
        <dbReference type="ARBA" id="ARBA00004448"/>
    </source>
</evidence>
<evidence type="ECO:0000256" key="3">
    <source>
        <dbReference type="ARBA" id="ARBA00021096"/>
    </source>
</evidence>
<keyword evidence="10 16" id="KW-1133">Transmembrane helix</keyword>
<dbReference type="InterPro" id="IPR001750">
    <property type="entry name" value="ND/Mrp_TM"/>
</dbReference>
<keyword evidence="4 16" id="KW-0813">Transport</keyword>
<dbReference type="EMBL" id="KU873122">
    <property type="protein sequence ID" value="AQT38544.1"/>
    <property type="molecule type" value="Genomic_DNA"/>
</dbReference>
<keyword evidence="13 16" id="KW-0496">Mitochondrion</keyword>
<feature type="transmembrane region" description="Helical" evidence="16">
    <location>
        <begin position="61"/>
        <end position="81"/>
    </location>
</feature>
<feature type="domain" description="NADH-Ubiquinone oxidoreductase (complex I) chain 5 N-terminal" evidence="18">
    <location>
        <begin position="50"/>
        <end position="87"/>
    </location>
</feature>
<keyword evidence="9" id="KW-0249">Electron transport</keyword>
<keyword evidence="8" id="KW-1278">Translocase</keyword>
<evidence type="ECO:0000256" key="10">
    <source>
        <dbReference type="ARBA" id="ARBA00022989"/>
    </source>
</evidence>
<protein>
    <recommendedName>
        <fullName evidence="3 16">NADH-ubiquinone oxidoreductase chain 5</fullName>
        <ecNumber evidence="2 16">7.1.1.2</ecNumber>
    </recommendedName>
</protein>
<dbReference type="EC" id="7.1.1.2" evidence="2 16"/>
<dbReference type="AlphaFoldDB" id="A0A1X9JP89"/>
<evidence type="ECO:0000256" key="6">
    <source>
        <dbReference type="ARBA" id="ARBA00022692"/>
    </source>
</evidence>
<keyword evidence="11 16" id="KW-0520">NAD</keyword>
<comment type="similarity">
    <text evidence="16">Belongs to the complex I subunit 5 family.</text>
</comment>
<evidence type="ECO:0000256" key="16">
    <source>
        <dbReference type="RuleBase" id="RU003404"/>
    </source>
</evidence>
<dbReference type="Pfam" id="PF00662">
    <property type="entry name" value="Proton_antipo_N"/>
    <property type="match status" value="1"/>
</dbReference>
<feature type="domain" description="NADH dehydrogenase subunit 5 C-terminal" evidence="19">
    <location>
        <begin position="394"/>
        <end position="550"/>
    </location>
</feature>
<feature type="transmembrane region" description="Helical" evidence="16">
    <location>
        <begin position="570"/>
        <end position="590"/>
    </location>
</feature>
<dbReference type="GO" id="GO:0008137">
    <property type="term" value="F:NADH dehydrogenase (ubiquinone) activity"/>
    <property type="evidence" value="ECO:0007669"/>
    <property type="project" value="UniProtKB-EC"/>
</dbReference>
<organism evidence="20">
    <name type="scientific">Echyridella menziesii</name>
    <dbReference type="NCBI Taxonomy" id="981778"/>
    <lineage>
        <taxon>Eukaryota</taxon>
        <taxon>Metazoa</taxon>
        <taxon>Spiralia</taxon>
        <taxon>Lophotrochozoa</taxon>
        <taxon>Mollusca</taxon>
        <taxon>Bivalvia</taxon>
        <taxon>Autobranchia</taxon>
        <taxon>Heteroconchia</taxon>
        <taxon>Palaeoheterodonta</taxon>
        <taxon>Unionida</taxon>
        <taxon>Unionoidea</taxon>
        <taxon>Hyriidae</taxon>
        <taxon>Echyridella</taxon>
    </lineage>
</organism>
<feature type="transmembrane region" description="Helical" evidence="16">
    <location>
        <begin position="274"/>
        <end position="294"/>
    </location>
</feature>
<evidence type="ECO:0000259" key="19">
    <source>
        <dbReference type="Pfam" id="PF06455"/>
    </source>
</evidence>
<proteinExistence type="inferred from homology"/>
<keyword evidence="5" id="KW-0679">Respiratory chain</keyword>
<dbReference type="GO" id="GO:0015990">
    <property type="term" value="P:electron transport coupled proton transport"/>
    <property type="evidence" value="ECO:0007669"/>
    <property type="project" value="TreeGrafter"/>
</dbReference>
<keyword evidence="7" id="KW-0999">Mitochondrion inner membrane</keyword>
<reference evidence="20" key="1">
    <citation type="journal article" date="2017" name="Sci. Rep.">
        <title>Evolution of sex-dependent mtDNA transmission in freshwater mussels (Bivalvia: Unionida).</title>
        <authorList>
            <person name="Guerra D."/>
            <person name="Plazzi F."/>
            <person name="Stewart D.T."/>
            <person name="Bogan A.E."/>
            <person name="Hoeh W.R."/>
            <person name="Breton S."/>
        </authorList>
    </citation>
    <scope>NUCLEOTIDE SEQUENCE</scope>
    <source>
        <strain evidence="20">M9</strain>
        <tissue evidence="20">Gonad</tissue>
    </source>
</reference>
<geneLocation type="mitochondrion" evidence="20"/>
<dbReference type="InterPro" id="IPR001516">
    <property type="entry name" value="Proton_antipo_N"/>
</dbReference>
<feature type="transmembrane region" description="Helical" evidence="16">
    <location>
        <begin position="6"/>
        <end position="26"/>
    </location>
</feature>
<feature type="transmembrane region" description="Helical" evidence="16">
    <location>
        <begin position="338"/>
        <end position="360"/>
    </location>
</feature>
<dbReference type="GO" id="GO:0042773">
    <property type="term" value="P:ATP synthesis coupled electron transport"/>
    <property type="evidence" value="ECO:0007669"/>
    <property type="project" value="InterPro"/>
</dbReference>
<evidence type="ECO:0000256" key="7">
    <source>
        <dbReference type="ARBA" id="ARBA00022792"/>
    </source>
</evidence>
<feature type="transmembrane region" description="Helical" evidence="16">
    <location>
        <begin position="306"/>
        <end position="326"/>
    </location>
</feature>
<evidence type="ECO:0000313" key="20">
    <source>
        <dbReference type="EMBL" id="AQT38544.1"/>
    </source>
</evidence>
<evidence type="ECO:0000256" key="14">
    <source>
        <dbReference type="ARBA" id="ARBA00023136"/>
    </source>
</evidence>
<feature type="transmembrane region" description="Helical" evidence="16">
    <location>
        <begin position="458"/>
        <end position="479"/>
    </location>
</feature>
<evidence type="ECO:0000256" key="12">
    <source>
        <dbReference type="ARBA" id="ARBA00023075"/>
    </source>
</evidence>
<dbReference type="Pfam" id="PF06455">
    <property type="entry name" value="NADH5_C"/>
    <property type="match status" value="1"/>
</dbReference>
<dbReference type="PANTHER" id="PTHR42829:SF2">
    <property type="entry name" value="NADH-UBIQUINONE OXIDOREDUCTASE CHAIN 5"/>
    <property type="match status" value="1"/>
</dbReference>
<dbReference type="PANTHER" id="PTHR42829">
    <property type="entry name" value="NADH-UBIQUINONE OXIDOREDUCTASE CHAIN 5"/>
    <property type="match status" value="1"/>
</dbReference>
<evidence type="ECO:0000259" key="17">
    <source>
        <dbReference type="Pfam" id="PF00361"/>
    </source>
</evidence>
<comment type="subcellular location">
    <subcellularLocation>
        <location evidence="1">Mitochondrion inner membrane</location>
        <topology evidence="1">Multi-pass membrane protein</topology>
    </subcellularLocation>
</comment>
<sequence>MSCLPGYSLFLWGMFYFVCVLLSVSFMMSIGSFFMFLVEWELFECCGCVFSLSVLVDSVSLTFSCVVCLISVCVYLFSVSYMESEDPCSLRRFGLLVGGFVCSMNLLIYVPSLVSLMVGWDWLGIISFILVIYYKNKASLSAGMLTVLTNRLGDVFLILSIGLCLCWGDWGVLTISGAWGYAFFLSVLVACAGMTKSAQIPFCSWLPAAMAAPTPVSSLVHSSTLVTAGVYLLFRFYGVLSGVGGVLWVLGKVACLTLLMSSLCACCEVDTKKLIALSTMSHLSFMVYSLSAGYPDLAIFHLFNHALFKSLLFLCAGFMIHVGDSCQDMRQLSGSSGFCFVFSCMILSCNALCGVPFMSGFYSKDGILESCFVGGIGVIEVACVLVSACMSSLYSTRLVMGMLGGCGKLAVGLTCNEPFLVFFPCLVLAIGSVVFGWFCQAVEVWACCSFVLDPVIKTSLFVVVNLGSFVAVSGVLESGYHGHGKLVYLVSNVLSLTSSSMWFLRPLVSGLVVGFGLEWGLTGCLVLECGWMEVLGGQGMHKLVLGLLKKMLTFDGVGGALSVVRLSACVVMGLIVLKSFLCILWIKFWMNS</sequence>
<comment type="catalytic activity">
    <reaction evidence="15 16">
        <text>a ubiquinone + NADH + 5 H(+)(in) = a ubiquinol + NAD(+) + 4 H(+)(out)</text>
        <dbReference type="Rhea" id="RHEA:29091"/>
        <dbReference type="Rhea" id="RHEA-COMP:9565"/>
        <dbReference type="Rhea" id="RHEA-COMP:9566"/>
        <dbReference type="ChEBI" id="CHEBI:15378"/>
        <dbReference type="ChEBI" id="CHEBI:16389"/>
        <dbReference type="ChEBI" id="CHEBI:17976"/>
        <dbReference type="ChEBI" id="CHEBI:57540"/>
        <dbReference type="ChEBI" id="CHEBI:57945"/>
        <dbReference type="EC" id="7.1.1.2"/>
    </reaction>
</comment>
<name>A0A1X9JP89_9BIVA</name>
<evidence type="ECO:0000256" key="4">
    <source>
        <dbReference type="ARBA" id="ARBA00022448"/>
    </source>
</evidence>
<feature type="transmembrane region" description="Helical" evidence="16">
    <location>
        <begin position="155"/>
        <end position="172"/>
    </location>
</feature>
<feature type="domain" description="NADH:quinone oxidoreductase/Mrp antiporter transmembrane" evidence="17">
    <location>
        <begin position="112"/>
        <end position="387"/>
    </location>
</feature>
<feature type="transmembrane region" description="Helical" evidence="16">
    <location>
        <begin position="510"/>
        <end position="531"/>
    </location>
</feature>
<dbReference type="GO" id="GO:0005743">
    <property type="term" value="C:mitochondrial inner membrane"/>
    <property type="evidence" value="ECO:0007669"/>
    <property type="project" value="UniProtKB-SubCell"/>
</dbReference>
<comment type="function">
    <text evidence="16">Core subunit of the mitochondrial membrane respiratory chain NADH dehydrogenase (Complex I) which catalyzes electron transfer from NADH through the respiratory chain, using ubiquinone as an electron acceptor. Essential for the catalytic activity and assembly of complex I.</text>
</comment>
<evidence type="ECO:0000256" key="5">
    <source>
        <dbReference type="ARBA" id="ARBA00022660"/>
    </source>
</evidence>
<keyword evidence="12 16" id="KW-0830">Ubiquinone</keyword>
<feature type="transmembrane region" description="Helical" evidence="16">
    <location>
        <begin position="93"/>
        <end position="110"/>
    </location>
</feature>
<evidence type="ECO:0000256" key="2">
    <source>
        <dbReference type="ARBA" id="ARBA00012944"/>
    </source>
</evidence>
<accession>A0A1X9JP89</accession>
<evidence type="ECO:0000256" key="11">
    <source>
        <dbReference type="ARBA" id="ARBA00023027"/>
    </source>
</evidence>
<dbReference type="InterPro" id="IPR010934">
    <property type="entry name" value="NADH_DH_su5_C"/>
</dbReference>
<feature type="transmembrane region" description="Helical" evidence="16">
    <location>
        <begin position="116"/>
        <end position="134"/>
    </location>
</feature>
<evidence type="ECO:0000259" key="18">
    <source>
        <dbReference type="Pfam" id="PF00662"/>
    </source>
</evidence>
<dbReference type="PRINTS" id="PR01434">
    <property type="entry name" value="NADHDHGNASE5"/>
</dbReference>
<evidence type="ECO:0000256" key="13">
    <source>
        <dbReference type="ARBA" id="ARBA00023128"/>
    </source>
</evidence>